<dbReference type="Pfam" id="PF13191">
    <property type="entry name" value="AAA_16"/>
    <property type="match status" value="1"/>
</dbReference>
<accession>A0ABS6U738</accession>
<dbReference type="RefSeq" id="WP_218595653.1">
    <property type="nucleotide sequence ID" value="NZ_JADQDF010000001.1"/>
</dbReference>
<dbReference type="EMBL" id="JADQDF010000001">
    <property type="protein sequence ID" value="MBW0128037.1"/>
    <property type="molecule type" value="Genomic_DNA"/>
</dbReference>
<dbReference type="PROSITE" id="PS00622">
    <property type="entry name" value="HTH_LUXR_1"/>
    <property type="match status" value="1"/>
</dbReference>
<proteinExistence type="predicted"/>
<feature type="domain" description="HTH luxR-type" evidence="3">
    <location>
        <begin position="911"/>
        <end position="976"/>
    </location>
</feature>
<evidence type="ECO:0000313" key="5">
    <source>
        <dbReference type="Proteomes" id="UP000694300"/>
    </source>
</evidence>
<gene>
    <name evidence="4" type="ORF">I4I82_10095</name>
</gene>
<evidence type="ECO:0000259" key="3">
    <source>
        <dbReference type="PROSITE" id="PS50043"/>
    </source>
</evidence>
<comment type="caution">
    <text evidence="4">The sequence shown here is derived from an EMBL/GenBank/DDBJ whole genome shotgun (WGS) entry which is preliminary data.</text>
</comment>
<dbReference type="InterPro" id="IPR000792">
    <property type="entry name" value="Tscrpt_reg_LuxR_C"/>
</dbReference>
<evidence type="ECO:0000313" key="4">
    <source>
        <dbReference type="EMBL" id="MBW0128037.1"/>
    </source>
</evidence>
<sequence>MTRLGVGIGLVGRRDEVSALTAALGRAAAGTPSGVLLSGEAGVGKSRLVAEAATRAAASGFTVLTGRCLDTAEAALPYLPFAEIVGSLPPELVAGHGALRHLLPDGPPRGEPGGDRALGQLRVFDAVLSVLDELTAERPALVVVEDLHWADRSSRDLLVFLLSRLDAQRLVVLATYRSDDLHRRHPLRPVLSELVRLPAVERLELGPLGPDDALSLVRLLADGSLAPPLLHSVARRSEGNAFFAEELVSACSDGLPHSLVEVLLARVESLGPTTQRLLRVASVGGRRVRHDQLAAVAGLDVDELELALREAVHHHVLVADDGTDGYAFRHALLREAIHHDLLPGERNRLHAAFAALLADPAAPDEPGRAALLAHHALAAHDLPTALAASVRAAREADEQEAPAELLLHAERALELWSAVPGGEEVAGLPELTVTRMAAWAASATGDPERGSALGRRALEIAERRGDPVLTAKTRLKYAMRLVDRGDDLREARAAAEQSLAVLAGGPPTGELAWCHAVLARAHYRVDDFPASRRCGEQALEVAAALPDDDSAQAAAADALATIAGCESYSGRPEQARERLAAARSLARRAGDLGAELRTYSAVGFSLLEECRFTEAAAELAEGEGRAAATGLRWSMPGLDVRVAHVVARFLAGDWDAAETAADLAGAAVPASVSARLVGAGLLVAAARGRFDVVERRHAELGRRPPENVQAVTFLGVAATESALWRGEPDEAVARAAAARAALDAVEAFQFGNIALAALGVAAHADRVAAGADAGQALDAARLLVDAAEETARRGLPRGTEMGPEGGAWLLRARAELTRLTGPDPSAWDAVVAAFGYEVGGGAEVVVRAGLGYRGACAVLRRAEARLATGAPGAADDLAAAHRTATALRAAPLLDAVTALAARAGVTPQGAPAPAPDVLTPRERAVLEQVALGGTNRRIGAALFISEKTVSVHLSRVMAKLGVASRTEAVSVAYARGLLGPRLPVRSRVARTGPRQARGAP</sequence>
<name>A0ABS6U738_9PSEU</name>
<dbReference type="InterPro" id="IPR041664">
    <property type="entry name" value="AAA_16"/>
</dbReference>
<keyword evidence="2" id="KW-0067">ATP-binding</keyword>
<organism evidence="4 5">
    <name type="scientific">Pseudonocardia oceani</name>
    <dbReference type="NCBI Taxonomy" id="2792013"/>
    <lineage>
        <taxon>Bacteria</taxon>
        <taxon>Bacillati</taxon>
        <taxon>Actinomycetota</taxon>
        <taxon>Actinomycetes</taxon>
        <taxon>Pseudonocardiales</taxon>
        <taxon>Pseudonocardiaceae</taxon>
        <taxon>Pseudonocardia</taxon>
    </lineage>
</organism>
<dbReference type="PROSITE" id="PS50043">
    <property type="entry name" value="HTH_LUXR_2"/>
    <property type="match status" value="1"/>
</dbReference>
<protein>
    <submittedName>
        <fullName evidence="4">AAA family ATPase</fullName>
    </submittedName>
</protein>
<keyword evidence="1" id="KW-0547">Nucleotide-binding</keyword>
<reference evidence="4 5" key="1">
    <citation type="submission" date="2020-11" db="EMBL/GenBank/DDBJ databases">
        <title>Pseudonocardia abyssalis sp. nov. and Pseudonocardia oceani sp. nov., description and phylogenomic analysis of two novel actinomycetes isolated from the deep Southern Ocean.</title>
        <authorList>
            <person name="Parra J."/>
        </authorList>
    </citation>
    <scope>NUCLEOTIDE SEQUENCE [LARGE SCALE GENOMIC DNA]</scope>
    <source>
        <strain evidence="5">KRD185</strain>
    </source>
</reference>
<evidence type="ECO:0000256" key="2">
    <source>
        <dbReference type="ARBA" id="ARBA00022840"/>
    </source>
</evidence>
<dbReference type="Pfam" id="PF00196">
    <property type="entry name" value="GerE"/>
    <property type="match status" value="1"/>
</dbReference>
<dbReference type="CDD" id="cd06170">
    <property type="entry name" value="LuxR_C_like"/>
    <property type="match status" value="1"/>
</dbReference>
<dbReference type="PANTHER" id="PTHR16305">
    <property type="entry name" value="TESTICULAR SOLUBLE ADENYLYL CYCLASE"/>
    <property type="match status" value="1"/>
</dbReference>
<evidence type="ECO:0000256" key="1">
    <source>
        <dbReference type="ARBA" id="ARBA00022741"/>
    </source>
</evidence>
<dbReference type="Proteomes" id="UP000694300">
    <property type="component" value="Unassembled WGS sequence"/>
</dbReference>
<dbReference type="PANTHER" id="PTHR16305:SF35">
    <property type="entry name" value="TRANSCRIPTIONAL ACTIVATOR DOMAIN"/>
    <property type="match status" value="1"/>
</dbReference>
<dbReference type="SMART" id="SM00421">
    <property type="entry name" value="HTH_LUXR"/>
    <property type="match status" value="1"/>
</dbReference>
<keyword evidence="5" id="KW-1185">Reference proteome</keyword>